<evidence type="ECO:0000313" key="2">
    <source>
        <dbReference type="Proteomes" id="UP000000366"/>
    </source>
</evidence>
<dbReference type="Pfam" id="PF04305">
    <property type="entry name" value="DUF455"/>
    <property type="match status" value="1"/>
</dbReference>
<dbReference type="STRING" id="420662.Mpe_A2016"/>
<dbReference type="AlphaFoldDB" id="A2SHD5"/>
<gene>
    <name evidence="1" type="ordered locus">Mpe_A2016</name>
</gene>
<reference evidence="1 2" key="1">
    <citation type="journal article" date="2007" name="J. Bacteriol.">
        <title>Whole-genome analysis of the methyl tert-butyl ether-degrading beta-proteobacterium Methylibium petroleiphilum PM1.</title>
        <authorList>
            <person name="Kane S.R."/>
            <person name="Chakicherla A.Y."/>
            <person name="Chain P.S.G."/>
            <person name="Schmidt R."/>
            <person name="Shin M.W."/>
            <person name="Legler T.C."/>
            <person name="Scow K.M."/>
            <person name="Larimer F.W."/>
            <person name="Lucas S.M."/>
            <person name="Richardson P.M."/>
            <person name="Hristova K.R."/>
        </authorList>
    </citation>
    <scope>NUCLEOTIDE SEQUENCE [LARGE SCALE GENOMIC DNA]</scope>
    <source>
        <strain evidence="2">ATCC BAA-1232 / LMG 22953 / PM1</strain>
    </source>
</reference>
<dbReference type="EMBL" id="CP000555">
    <property type="protein sequence ID" value="ABM94974.1"/>
    <property type="molecule type" value="Genomic_DNA"/>
</dbReference>
<dbReference type="eggNOG" id="COG2833">
    <property type="taxonomic scope" value="Bacteria"/>
</dbReference>
<dbReference type="KEGG" id="mpt:Mpe_A2016"/>
<organism evidence="1 2">
    <name type="scientific">Methylibium petroleiphilum (strain ATCC BAA-1232 / LMG 22953 / PM1)</name>
    <dbReference type="NCBI Taxonomy" id="420662"/>
    <lineage>
        <taxon>Bacteria</taxon>
        <taxon>Pseudomonadati</taxon>
        <taxon>Pseudomonadota</taxon>
        <taxon>Betaproteobacteria</taxon>
        <taxon>Burkholderiales</taxon>
        <taxon>Sphaerotilaceae</taxon>
        <taxon>Methylibium</taxon>
    </lineage>
</organism>
<name>A2SHD5_METPP</name>
<proteinExistence type="predicted"/>
<dbReference type="Proteomes" id="UP000000366">
    <property type="component" value="Chromosome"/>
</dbReference>
<protein>
    <submittedName>
        <fullName evidence="1">Uncharacterized protein</fullName>
    </submittedName>
</protein>
<dbReference type="InterPro" id="IPR007402">
    <property type="entry name" value="DUF455"/>
</dbReference>
<dbReference type="HOGENOM" id="CLU_2260460_0_0_4"/>
<evidence type="ECO:0000313" key="1">
    <source>
        <dbReference type="EMBL" id="ABM94974.1"/>
    </source>
</evidence>
<accession>A2SHD5</accession>
<sequence>MHPDLPCAGEQALELRSQALTLLQECDPLAKASAARALLARRDALALDTTAMLQPAGPLPGRPARPLLLPALRVPQRSMASPEGRASLLHAIAHIEFNAIKYV</sequence>
<keyword evidence="2" id="KW-1185">Reference proteome</keyword>